<reference evidence="15 16" key="1">
    <citation type="submission" date="2016-11" db="EMBL/GenBank/DDBJ databases">
        <authorList>
            <person name="Jaros S."/>
            <person name="Januszkiewicz K."/>
            <person name="Wedrychowicz H."/>
        </authorList>
    </citation>
    <scope>NUCLEOTIDE SEQUENCE [LARGE SCALE GENOMIC DNA]</scope>
    <source>
        <strain evidence="15 16">CGMCC 1.12145</strain>
    </source>
</reference>
<dbReference type="SUPFAM" id="SSF56935">
    <property type="entry name" value="Porins"/>
    <property type="match status" value="1"/>
</dbReference>
<evidence type="ECO:0000313" key="15">
    <source>
        <dbReference type="EMBL" id="SFW50378.1"/>
    </source>
</evidence>
<dbReference type="Pfam" id="PF13715">
    <property type="entry name" value="CarbopepD_reg_2"/>
    <property type="match status" value="1"/>
</dbReference>
<dbReference type="SUPFAM" id="SSF49464">
    <property type="entry name" value="Carboxypeptidase regulatory domain-like"/>
    <property type="match status" value="1"/>
</dbReference>
<keyword evidence="3 11" id="KW-1134">Transmembrane beta strand</keyword>
<dbReference type="InterPro" id="IPR039426">
    <property type="entry name" value="TonB-dep_rcpt-like"/>
</dbReference>
<dbReference type="EMBL" id="FPJE01000009">
    <property type="protein sequence ID" value="SFW50378.1"/>
    <property type="molecule type" value="Genomic_DNA"/>
</dbReference>
<dbReference type="InterPro" id="IPR012910">
    <property type="entry name" value="Plug_dom"/>
</dbReference>
<gene>
    <name evidence="15" type="ORF">SAMN02927921_01991</name>
</gene>
<feature type="domain" description="TonB-dependent receptor plug" evidence="14">
    <location>
        <begin position="118"/>
        <end position="226"/>
    </location>
</feature>
<evidence type="ECO:0000256" key="7">
    <source>
        <dbReference type="ARBA" id="ARBA00023065"/>
    </source>
</evidence>
<evidence type="ECO:0000313" key="16">
    <source>
        <dbReference type="Proteomes" id="UP000182248"/>
    </source>
</evidence>
<dbReference type="AlphaFoldDB" id="A0A1K1PRM6"/>
<keyword evidence="8 12" id="KW-0798">TonB box</keyword>
<keyword evidence="10 11" id="KW-0998">Cell outer membrane</keyword>
<protein>
    <submittedName>
        <fullName evidence="15">Iron complex outermembrane recepter protein</fullName>
    </submittedName>
</protein>
<feature type="domain" description="TonB-dependent receptor-like beta-barrel" evidence="13">
    <location>
        <begin position="370"/>
        <end position="814"/>
    </location>
</feature>
<evidence type="ECO:0000256" key="2">
    <source>
        <dbReference type="ARBA" id="ARBA00022448"/>
    </source>
</evidence>
<dbReference type="STRING" id="1150368.SAMN02927921_01991"/>
<dbReference type="Gene3D" id="2.60.40.1120">
    <property type="entry name" value="Carboxypeptidase-like, regulatory domain"/>
    <property type="match status" value="1"/>
</dbReference>
<keyword evidence="4" id="KW-0410">Iron transport</keyword>
<evidence type="ECO:0000256" key="1">
    <source>
        <dbReference type="ARBA" id="ARBA00004571"/>
    </source>
</evidence>
<sequence>MKKIVTFFTVFLLLGGFGAEAQHLIRGRVTDNDDGQPLPGASIRVKGTSVGVTTDDEGNFLLEFTGELPVRLEFSYLGYTTKEFTVTGAGFLNVTLLPSSAFLAEVVVSARRRNESALEVPIPVSVIGGGKIEETGAFNVNRIKELVPSVQLYSSNPRNTTLNIRGLGSTFGLTNDGIDPGVGFYVDGVYYARPAVTTLDFIDIDRIEVLRGPQGTLFGKNTTAGAFNITTRKASFDPSSVFETSFGKYGFVQAKSSVTGGLIANRLAGRISFSGTQRNGTVYNVARDEHVNTLNNIGFRGQLLFTPHEDIDITLIGDLSSQKPNGYAQVFAGVVKTQRPEFRQFDRIIADLGYELPSRNPFDRVIDHDTPWRSLNQLGGLSLNADVHFAGGTLTSTTAWRYWNWGPSNDRDFTGLPVLNLSQAPSRHDQWSQEIRYAGDFTTRLSAVIGVFVLAQNLRSDPVHTQESGAAQWRFVQNTQDPLWETPGLLEAYGIKTTNRLKSFSGAVFANVDWKIGETFHVLPGIRFNYDTKDVDYTRETYGGLPTDDPELLALKNRVYSDQQFTTDVSNTNFSGQLTLKYQPVKSFNTYGTFSTSYKPIGVNLGGLPTENGEPLLDLAEVKPEYVTHIEAGFKSKPTPGTALNVTFYNTAIRDFQTVVQTPELGVNRGYLSNAGKVRVRGAELEGHVYYGEHLSLFGSVAYTEGKYIKFENAPVPLEEVGGTQAFKDVSGGRLPGISNWAGTVGGELHSDRITFRKQSGSFFFGFDSFFRSGFSSSPSPSRYLNIPGYGILNARFGFRAEEGLTVFVWGRNILDKDYFEQLLPASGSAGHYAAVLGDPLTYGVTLKYEFR</sequence>
<evidence type="ECO:0000256" key="12">
    <source>
        <dbReference type="RuleBase" id="RU003357"/>
    </source>
</evidence>
<dbReference type="RefSeq" id="WP_072317213.1">
    <property type="nucleotide sequence ID" value="NZ_FPJE01000009.1"/>
</dbReference>
<keyword evidence="6" id="KW-0408">Iron</keyword>
<evidence type="ECO:0000256" key="6">
    <source>
        <dbReference type="ARBA" id="ARBA00023004"/>
    </source>
</evidence>
<evidence type="ECO:0000256" key="11">
    <source>
        <dbReference type="PROSITE-ProRule" id="PRU01360"/>
    </source>
</evidence>
<evidence type="ECO:0000256" key="5">
    <source>
        <dbReference type="ARBA" id="ARBA00022692"/>
    </source>
</evidence>
<dbReference type="GO" id="GO:0006826">
    <property type="term" value="P:iron ion transport"/>
    <property type="evidence" value="ECO:0007669"/>
    <property type="project" value="UniProtKB-KW"/>
</dbReference>
<keyword evidence="7" id="KW-0406">Ion transport</keyword>
<dbReference type="Proteomes" id="UP000182248">
    <property type="component" value="Unassembled WGS sequence"/>
</dbReference>
<evidence type="ECO:0000259" key="14">
    <source>
        <dbReference type="Pfam" id="PF07715"/>
    </source>
</evidence>
<dbReference type="PANTHER" id="PTHR32552">
    <property type="entry name" value="FERRICHROME IRON RECEPTOR-RELATED"/>
    <property type="match status" value="1"/>
</dbReference>
<keyword evidence="2 11" id="KW-0813">Transport</keyword>
<dbReference type="InterPro" id="IPR000531">
    <property type="entry name" value="Beta-barrel_TonB"/>
</dbReference>
<accession>A0A1K1PRM6</accession>
<evidence type="ECO:0000256" key="8">
    <source>
        <dbReference type="ARBA" id="ARBA00023077"/>
    </source>
</evidence>
<dbReference type="PROSITE" id="PS52016">
    <property type="entry name" value="TONB_DEPENDENT_REC_3"/>
    <property type="match status" value="1"/>
</dbReference>
<dbReference type="PANTHER" id="PTHR32552:SF81">
    <property type="entry name" value="TONB-DEPENDENT OUTER MEMBRANE RECEPTOR"/>
    <property type="match status" value="1"/>
</dbReference>
<evidence type="ECO:0000256" key="4">
    <source>
        <dbReference type="ARBA" id="ARBA00022496"/>
    </source>
</evidence>
<evidence type="ECO:0000259" key="13">
    <source>
        <dbReference type="Pfam" id="PF00593"/>
    </source>
</evidence>
<dbReference type="InterPro" id="IPR036942">
    <property type="entry name" value="Beta-barrel_TonB_sf"/>
</dbReference>
<evidence type="ECO:0000256" key="10">
    <source>
        <dbReference type="ARBA" id="ARBA00023237"/>
    </source>
</evidence>
<dbReference type="Pfam" id="PF07715">
    <property type="entry name" value="Plug"/>
    <property type="match status" value="1"/>
</dbReference>
<dbReference type="GO" id="GO:0009279">
    <property type="term" value="C:cell outer membrane"/>
    <property type="evidence" value="ECO:0007669"/>
    <property type="project" value="UniProtKB-SubCell"/>
</dbReference>
<comment type="subcellular location">
    <subcellularLocation>
        <location evidence="1 11">Cell outer membrane</location>
        <topology evidence="1 11">Multi-pass membrane protein</topology>
    </subcellularLocation>
</comment>
<evidence type="ECO:0000256" key="3">
    <source>
        <dbReference type="ARBA" id="ARBA00022452"/>
    </source>
</evidence>
<dbReference type="InterPro" id="IPR008969">
    <property type="entry name" value="CarboxyPept-like_regulatory"/>
</dbReference>
<organism evidence="15 16">
    <name type="scientific">Sinomicrobium oceani</name>
    <dbReference type="NCBI Taxonomy" id="1150368"/>
    <lineage>
        <taxon>Bacteria</taxon>
        <taxon>Pseudomonadati</taxon>
        <taxon>Bacteroidota</taxon>
        <taxon>Flavobacteriia</taxon>
        <taxon>Flavobacteriales</taxon>
        <taxon>Flavobacteriaceae</taxon>
        <taxon>Sinomicrobium</taxon>
    </lineage>
</organism>
<keyword evidence="16" id="KW-1185">Reference proteome</keyword>
<proteinExistence type="inferred from homology"/>
<name>A0A1K1PRM6_9FLAO</name>
<keyword evidence="9 11" id="KW-0472">Membrane</keyword>
<dbReference type="Pfam" id="PF00593">
    <property type="entry name" value="TonB_dep_Rec_b-barrel"/>
    <property type="match status" value="1"/>
</dbReference>
<evidence type="ECO:0000256" key="9">
    <source>
        <dbReference type="ARBA" id="ARBA00023136"/>
    </source>
</evidence>
<comment type="similarity">
    <text evidence="11 12">Belongs to the TonB-dependent receptor family.</text>
</comment>
<dbReference type="Gene3D" id="2.40.170.20">
    <property type="entry name" value="TonB-dependent receptor, beta-barrel domain"/>
    <property type="match status" value="1"/>
</dbReference>
<dbReference type="OrthoDB" id="9775095at2"/>
<keyword evidence="5 11" id="KW-0812">Transmembrane</keyword>